<evidence type="ECO:0000313" key="1">
    <source>
        <dbReference type="EMBL" id="CPR19587.1"/>
    </source>
</evidence>
<organism evidence="1 2">
    <name type="scientific">Candidatus Filomicrobium marinum</name>
    <dbReference type="NCBI Taxonomy" id="1608628"/>
    <lineage>
        <taxon>Bacteria</taxon>
        <taxon>Pseudomonadati</taxon>
        <taxon>Pseudomonadota</taxon>
        <taxon>Alphaproteobacteria</taxon>
        <taxon>Hyphomicrobiales</taxon>
        <taxon>Hyphomicrobiaceae</taxon>
        <taxon>Filomicrobium</taxon>
    </lineage>
</organism>
<dbReference type="KEGG" id="fiy:BN1229_v1_2233"/>
<proteinExistence type="predicted"/>
<dbReference type="Proteomes" id="UP000033187">
    <property type="component" value="Chromosome 1"/>
</dbReference>
<name>A0A0D6JGM5_9HYPH</name>
<protein>
    <submittedName>
        <fullName evidence="1">Uncharacterized protein</fullName>
    </submittedName>
</protein>
<reference evidence="2" key="1">
    <citation type="submission" date="2015-02" db="EMBL/GenBank/DDBJ databases">
        <authorList>
            <person name="Chooi Y.-H."/>
        </authorList>
    </citation>
    <scope>NUCLEOTIDE SEQUENCE [LARGE SCALE GENOMIC DNA]</scope>
    <source>
        <strain evidence="2">strain Y</strain>
    </source>
</reference>
<gene>
    <name evidence="1" type="ORF">YBN1229_v1_2233</name>
</gene>
<dbReference type="AlphaFoldDB" id="A0A0D6JGM5"/>
<sequence length="67" mass="7398">MIGCKELIGSRAGVIPSPSPNTGSETLRIKTPALLLWGDYFRPVVPTRTDDAIIIRQRYCQTRNGVP</sequence>
<dbReference type="RefSeq" id="WP_046478231.1">
    <property type="nucleotide sequence ID" value="NZ_LN829118.1"/>
</dbReference>
<dbReference type="EMBL" id="LN829119">
    <property type="protein sequence ID" value="CPR19587.1"/>
    <property type="molecule type" value="Genomic_DNA"/>
</dbReference>
<dbReference type="KEGG" id="fil:BN1229_v1_2234"/>
<evidence type="ECO:0000313" key="2">
    <source>
        <dbReference type="Proteomes" id="UP000033187"/>
    </source>
</evidence>
<keyword evidence="2" id="KW-1185">Reference proteome</keyword>
<accession>A0A0D6JGM5</accession>